<evidence type="ECO:0000256" key="1">
    <source>
        <dbReference type="ARBA" id="ARBA00006252"/>
    </source>
</evidence>
<feature type="domain" description="Flavodoxin-like fold" evidence="3">
    <location>
        <begin position="1"/>
        <end position="134"/>
    </location>
</feature>
<dbReference type="Gene3D" id="3.40.50.360">
    <property type="match status" value="1"/>
</dbReference>
<dbReference type="EMBL" id="CP013068">
    <property type="protein sequence ID" value="ALV27177.1"/>
    <property type="molecule type" value="Genomic_DNA"/>
</dbReference>
<evidence type="ECO:0000313" key="5">
    <source>
        <dbReference type="Proteomes" id="UP000064921"/>
    </source>
</evidence>
<name>A0A0U3Q3L1_9HYPH</name>
<keyword evidence="2" id="KW-0560">Oxidoreductase</keyword>
<gene>
    <name evidence="4" type="ORF">APZ00_08990</name>
</gene>
<accession>A0A0U3Q3L1</accession>
<sequence>MRVLVLFAHPVEDSFSAALHATVLEGLQAAGHEVDDLDLYKEDFDPRLSREERLAYHDLDVNRQAVAPYVDRLLAAEALVIVHPVWNFGYPAILKGFFDRVFLPGVSFGLRNGKVVPILHNIRRLSVVTTYGGSRLRALLVGDPPRKVGTRVLRAVIKPGARVDYLALYDMNRADGAQRGGFLGRVRKVMEAYR</sequence>
<dbReference type="Pfam" id="PF02525">
    <property type="entry name" value="Flavodoxin_2"/>
    <property type="match status" value="1"/>
</dbReference>
<dbReference type="PANTHER" id="PTHR10204:SF34">
    <property type="entry name" value="NAD(P)H DEHYDROGENASE [QUINONE] 1 ISOFORM 1"/>
    <property type="match status" value="1"/>
</dbReference>
<evidence type="ECO:0000259" key="3">
    <source>
        <dbReference type="Pfam" id="PF02525"/>
    </source>
</evidence>
<keyword evidence="5" id="KW-1185">Reference proteome</keyword>
<dbReference type="Proteomes" id="UP000064921">
    <property type="component" value="Chromosome"/>
</dbReference>
<proteinExistence type="inferred from homology"/>
<dbReference type="InterPro" id="IPR051545">
    <property type="entry name" value="NAD(P)H_dehydrogenase_qn"/>
</dbReference>
<evidence type="ECO:0000256" key="2">
    <source>
        <dbReference type="ARBA" id="ARBA00023002"/>
    </source>
</evidence>
<evidence type="ECO:0000313" key="4">
    <source>
        <dbReference type="EMBL" id="ALV27177.1"/>
    </source>
</evidence>
<dbReference type="GO" id="GO:0005829">
    <property type="term" value="C:cytosol"/>
    <property type="evidence" value="ECO:0007669"/>
    <property type="project" value="TreeGrafter"/>
</dbReference>
<dbReference type="SUPFAM" id="SSF52218">
    <property type="entry name" value="Flavoproteins"/>
    <property type="match status" value="1"/>
</dbReference>
<dbReference type="InterPro" id="IPR003680">
    <property type="entry name" value="Flavodoxin_fold"/>
</dbReference>
<dbReference type="STRING" id="121719.APZ00_08990"/>
<protein>
    <submittedName>
        <fullName evidence="4">NAD(P)H dehydrogenase</fullName>
    </submittedName>
</protein>
<dbReference type="RefSeq" id="WP_058898723.1">
    <property type="nucleotide sequence ID" value="NZ_CP013068.1"/>
</dbReference>
<organism evidence="4 5">
    <name type="scientific">Pannonibacter phragmitetus</name>
    <dbReference type="NCBI Taxonomy" id="121719"/>
    <lineage>
        <taxon>Bacteria</taxon>
        <taxon>Pseudomonadati</taxon>
        <taxon>Pseudomonadota</taxon>
        <taxon>Alphaproteobacteria</taxon>
        <taxon>Hyphomicrobiales</taxon>
        <taxon>Stappiaceae</taxon>
        <taxon>Pannonibacter</taxon>
    </lineage>
</organism>
<dbReference type="KEGG" id="pphr:APZ00_08990"/>
<dbReference type="AlphaFoldDB" id="A0A0U3Q3L1"/>
<comment type="similarity">
    <text evidence="1">Belongs to the NAD(P)H dehydrogenase (quinone) family.</text>
</comment>
<reference evidence="4 5" key="1">
    <citation type="submission" date="2015-10" db="EMBL/GenBank/DDBJ databases">
        <title>The world's first case of liver abscess caused by Pannonibacter phragmitetus.</title>
        <authorList>
            <person name="Ming D."/>
            <person name="Wang M."/>
            <person name="Zhou Y."/>
            <person name="Jiang T."/>
            <person name="Hu S."/>
        </authorList>
    </citation>
    <scope>NUCLEOTIDE SEQUENCE [LARGE SCALE GENOMIC DNA]</scope>
    <source>
        <strain evidence="4 5">31801</strain>
    </source>
</reference>
<dbReference type="PANTHER" id="PTHR10204">
    <property type="entry name" value="NAD P H OXIDOREDUCTASE-RELATED"/>
    <property type="match status" value="1"/>
</dbReference>
<dbReference type="GO" id="GO:0003955">
    <property type="term" value="F:NAD(P)H dehydrogenase (quinone) activity"/>
    <property type="evidence" value="ECO:0007669"/>
    <property type="project" value="TreeGrafter"/>
</dbReference>
<dbReference type="InterPro" id="IPR029039">
    <property type="entry name" value="Flavoprotein-like_sf"/>
</dbReference>